<reference evidence="3" key="1">
    <citation type="journal article" date="2020" name="J Insects Food Feed">
        <title>The yellow mealworm (Tenebrio molitor) genome: a resource for the emerging insects as food and feed industry.</title>
        <authorList>
            <person name="Eriksson T."/>
            <person name="Andere A."/>
            <person name="Kelstrup H."/>
            <person name="Emery V."/>
            <person name="Picard C."/>
        </authorList>
    </citation>
    <scope>NUCLEOTIDE SEQUENCE</scope>
    <source>
        <strain evidence="3">Stoneville</strain>
        <tissue evidence="3">Whole head</tissue>
    </source>
</reference>
<accession>A0A8J6L671</accession>
<name>A0A8J6L671_TENMO</name>
<dbReference type="AlphaFoldDB" id="A0A8J6L671"/>
<dbReference type="Gene3D" id="3.40.50.720">
    <property type="entry name" value="NAD(P)-binding Rossmann-like Domain"/>
    <property type="match status" value="1"/>
</dbReference>
<dbReference type="CDD" id="cd00170">
    <property type="entry name" value="SEC14"/>
    <property type="match status" value="1"/>
</dbReference>
<comment type="caution">
    <text evidence="3">The sequence shown here is derived from an EMBL/GenBank/DDBJ whole genome shotgun (WGS) entry which is preliminary data.</text>
</comment>
<dbReference type="PANTHER" id="PTHR10174:SF230">
    <property type="entry name" value="ALPHA-TOCOPHEROL TRANSFER PROTEIN-LIKE"/>
    <property type="match status" value="1"/>
</dbReference>
<dbReference type="Pfam" id="PF07993">
    <property type="entry name" value="NAD_binding_4"/>
    <property type="match status" value="1"/>
</dbReference>
<dbReference type="GO" id="GO:1902936">
    <property type="term" value="F:phosphatidylinositol bisphosphate binding"/>
    <property type="evidence" value="ECO:0007669"/>
    <property type="project" value="TreeGrafter"/>
</dbReference>
<reference evidence="3" key="2">
    <citation type="submission" date="2021-08" db="EMBL/GenBank/DDBJ databases">
        <authorList>
            <person name="Eriksson T."/>
        </authorList>
    </citation>
    <scope>NUCLEOTIDE SEQUENCE</scope>
    <source>
        <strain evidence="3">Stoneville</strain>
        <tissue evidence="3">Whole head</tissue>
    </source>
</reference>
<dbReference type="Gene3D" id="3.40.525.10">
    <property type="entry name" value="CRAL-TRIO lipid binding domain"/>
    <property type="match status" value="1"/>
</dbReference>
<dbReference type="InterPro" id="IPR013120">
    <property type="entry name" value="FAR_NAD-bd"/>
</dbReference>
<dbReference type="InterPro" id="IPR036291">
    <property type="entry name" value="NAD(P)-bd_dom_sf"/>
</dbReference>
<dbReference type="InterPro" id="IPR036273">
    <property type="entry name" value="CRAL/TRIO_N_dom_sf"/>
</dbReference>
<proteinExistence type="predicted"/>
<dbReference type="InterPro" id="IPR001251">
    <property type="entry name" value="CRAL-TRIO_dom"/>
</dbReference>
<dbReference type="Proteomes" id="UP000719412">
    <property type="component" value="Unassembled WGS sequence"/>
</dbReference>
<gene>
    <name evidence="3" type="ORF">GEV33_014946</name>
    <name evidence="2" type="ORF">GEV33_014950</name>
</gene>
<dbReference type="EMBL" id="JABDTM020029614">
    <property type="protein sequence ID" value="KAH0807839.1"/>
    <property type="molecule type" value="Genomic_DNA"/>
</dbReference>
<dbReference type="Pfam" id="PF00650">
    <property type="entry name" value="CRAL_TRIO"/>
    <property type="match status" value="1"/>
</dbReference>
<protein>
    <recommendedName>
        <fullName evidence="1">CRAL-TRIO domain-containing protein</fullName>
    </recommendedName>
</protein>
<feature type="domain" description="CRAL-TRIO" evidence="1">
    <location>
        <begin position="146"/>
        <end position="253"/>
    </location>
</feature>
<dbReference type="PANTHER" id="PTHR10174">
    <property type="entry name" value="ALPHA-TOCOPHEROL TRANSFER PROTEIN-RELATED"/>
    <property type="match status" value="1"/>
</dbReference>
<evidence type="ECO:0000313" key="4">
    <source>
        <dbReference type="Proteomes" id="UP000719412"/>
    </source>
</evidence>
<keyword evidence="4" id="KW-1185">Reference proteome</keyword>
<dbReference type="SUPFAM" id="SSF52087">
    <property type="entry name" value="CRAL/TRIO domain"/>
    <property type="match status" value="1"/>
</dbReference>
<sequence>MLLVQPSPELQSYIRITFNENPETRQRDLDSIKTWLRQQPHLPDAWDEQRIMTFLRGCNFSLERCKRKLDMYFTMKTAVPEFFRNRDVARPELRQILKQAHLVCMPGLTPDGKRVSIAGASPDFHLTNVADLFKLLTMMADVRLDAEKFGVAGDVYILDAAATSLTRQFLKMSPVLLKKFFVCVQEAYPVKIKEVHVVNAGPVVEMVMAVVRPLLKEKLRSRIHLHSRLESLHQFVPKELLPEEYGGSAGRLEEVKENWTRTLEEYGGWFKEQEGVGADETRRPGRPTSYDTLFGVEVLQVNCSIKSPPSSRITFRMGDRIAELFRDRTVLVTGGSGFLGKVLVEKLLRCCGVHRVYLLVRSKKGKSAQERLDDIFSNVSMRRFKI</sequence>
<dbReference type="EMBL" id="JABDTM020029612">
    <property type="protein sequence ID" value="KAH0807847.1"/>
    <property type="molecule type" value="Genomic_DNA"/>
</dbReference>
<evidence type="ECO:0000259" key="1">
    <source>
        <dbReference type="PROSITE" id="PS50191"/>
    </source>
</evidence>
<dbReference type="SUPFAM" id="SSF46938">
    <property type="entry name" value="CRAL/TRIO N-terminal domain"/>
    <property type="match status" value="1"/>
</dbReference>
<dbReference type="GO" id="GO:0016020">
    <property type="term" value="C:membrane"/>
    <property type="evidence" value="ECO:0007669"/>
    <property type="project" value="TreeGrafter"/>
</dbReference>
<evidence type="ECO:0000313" key="2">
    <source>
        <dbReference type="EMBL" id="KAH0807839.1"/>
    </source>
</evidence>
<evidence type="ECO:0000313" key="3">
    <source>
        <dbReference type="EMBL" id="KAH0807847.1"/>
    </source>
</evidence>
<dbReference type="SUPFAM" id="SSF51735">
    <property type="entry name" value="NAD(P)-binding Rossmann-fold domains"/>
    <property type="match status" value="1"/>
</dbReference>
<dbReference type="SMART" id="SM00516">
    <property type="entry name" value="SEC14"/>
    <property type="match status" value="1"/>
</dbReference>
<dbReference type="InterPro" id="IPR036865">
    <property type="entry name" value="CRAL-TRIO_dom_sf"/>
</dbReference>
<organism evidence="3 4">
    <name type="scientific">Tenebrio molitor</name>
    <name type="common">Yellow mealworm beetle</name>
    <dbReference type="NCBI Taxonomy" id="7067"/>
    <lineage>
        <taxon>Eukaryota</taxon>
        <taxon>Metazoa</taxon>
        <taxon>Ecdysozoa</taxon>
        <taxon>Arthropoda</taxon>
        <taxon>Hexapoda</taxon>
        <taxon>Insecta</taxon>
        <taxon>Pterygota</taxon>
        <taxon>Neoptera</taxon>
        <taxon>Endopterygota</taxon>
        <taxon>Coleoptera</taxon>
        <taxon>Polyphaga</taxon>
        <taxon>Cucujiformia</taxon>
        <taxon>Tenebrionidae</taxon>
        <taxon>Tenebrio</taxon>
    </lineage>
</organism>
<dbReference type="PROSITE" id="PS50191">
    <property type="entry name" value="CRAL_TRIO"/>
    <property type="match status" value="1"/>
</dbReference>
<dbReference type="PRINTS" id="PR00180">
    <property type="entry name" value="CRETINALDHBP"/>
</dbReference>